<dbReference type="SUPFAM" id="SSF50494">
    <property type="entry name" value="Trypsin-like serine proteases"/>
    <property type="match status" value="1"/>
</dbReference>
<dbReference type="PANTHER" id="PTHR24276">
    <property type="entry name" value="POLYSERASE-RELATED"/>
    <property type="match status" value="1"/>
</dbReference>
<evidence type="ECO:0000259" key="8">
    <source>
        <dbReference type="PROSITE" id="PS50240"/>
    </source>
</evidence>
<protein>
    <recommendedName>
        <fullName evidence="8">Peptidase S1 domain-containing protein</fullName>
    </recommendedName>
</protein>
<dbReference type="InterPro" id="IPR001254">
    <property type="entry name" value="Trypsin_dom"/>
</dbReference>
<evidence type="ECO:0000313" key="10">
    <source>
        <dbReference type="Proteomes" id="UP001353858"/>
    </source>
</evidence>
<gene>
    <name evidence="9" type="ORF">RN001_011162</name>
</gene>
<dbReference type="InterPro" id="IPR001314">
    <property type="entry name" value="Peptidase_S1A"/>
</dbReference>
<dbReference type="FunFam" id="2.40.10.10:FF:000034">
    <property type="entry name" value="Eupolytin"/>
    <property type="match status" value="1"/>
</dbReference>
<dbReference type="InterPro" id="IPR043504">
    <property type="entry name" value="Peptidase_S1_PA_chymotrypsin"/>
</dbReference>
<keyword evidence="10" id="KW-1185">Reference proteome</keyword>
<reference evidence="10" key="1">
    <citation type="submission" date="2023-01" db="EMBL/GenBank/DDBJ databases">
        <title>Key to firefly adult light organ development and bioluminescence: homeobox transcription factors regulate luciferase expression and transportation to peroxisome.</title>
        <authorList>
            <person name="Fu X."/>
        </authorList>
    </citation>
    <scope>NUCLEOTIDE SEQUENCE [LARGE SCALE GENOMIC DNA]</scope>
</reference>
<keyword evidence="2 6" id="KW-0645">Protease</keyword>
<dbReference type="GO" id="GO:0004252">
    <property type="term" value="F:serine-type endopeptidase activity"/>
    <property type="evidence" value="ECO:0007669"/>
    <property type="project" value="InterPro"/>
</dbReference>
<dbReference type="InterPro" id="IPR018114">
    <property type="entry name" value="TRYPSIN_HIS"/>
</dbReference>
<comment type="caution">
    <text evidence="9">The sequence shown here is derived from an EMBL/GenBank/DDBJ whole genome shotgun (WGS) entry which is preliminary data.</text>
</comment>
<dbReference type="InterPro" id="IPR009003">
    <property type="entry name" value="Peptidase_S1_PA"/>
</dbReference>
<feature type="domain" description="Peptidase S1" evidence="8">
    <location>
        <begin position="28"/>
        <end position="250"/>
    </location>
</feature>
<proteinExistence type="inferred from homology"/>
<keyword evidence="3 6" id="KW-0378">Hydrolase</keyword>
<evidence type="ECO:0000313" key="9">
    <source>
        <dbReference type="EMBL" id="KAK4878656.1"/>
    </source>
</evidence>
<evidence type="ECO:0000256" key="3">
    <source>
        <dbReference type="ARBA" id="ARBA00022801"/>
    </source>
</evidence>
<dbReference type="PRINTS" id="PR00722">
    <property type="entry name" value="CHYMOTRYPSIN"/>
</dbReference>
<name>A0AAN7S8U8_9COLE</name>
<comment type="similarity">
    <text evidence="1">Belongs to the peptidase S1 family.</text>
</comment>
<keyword evidence="4 6" id="KW-0720">Serine protease</keyword>
<dbReference type="PROSITE" id="PS00135">
    <property type="entry name" value="TRYPSIN_SER"/>
    <property type="match status" value="1"/>
</dbReference>
<dbReference type="GO" id="GO:0006508">
    <property type="term" value="P:proteolysis"/>
    <property type="evidence" value="ECO:0007669"/>
    <property type="project" value="UniProtKB-KW"/>
</dbReference>
<dbReference type="InterPro" id="IPR050430">
    <property type="entry name" value="Peptidase_S1"/>
</dbReference>
<dbReference type="SMART" id="SM00020">
    <property type="entry name" value="Tryp_SPc"/>
    <property type="match status" value="1"/>
</dbReference>
<dbReference type="EMBL" id="JARPUR010000004">
    <property type="protein sequence ID" value="KAK4878656.1"/>
    <property type="molecule type" value="Genomic_DNA"/>
</dbReference>
<sequence>MKPKYALVVLTVLSVCLQIIDAIDSDRIVGGLSASISDYPYQASLRTLSDKHFCGGSIINPSWVLTAAHCLFKFTATTLEVVVGTNSLSSGGTRYNVTQLILHPKYNNKNLANDVGLLKILGTFTFGSNIKSIQLSTDYPPHGANLTLSGWGLQAHPSDTIPDILHYLYVNSIRISYCRLLLRGYPVTNNHVCTLPGKGRGMCLGDSGGALVYNGVQVGIVSWVVPCAKGYPDVFTSVSAYLVWINSNAKF</sequence>
<keyword evidence="5" id="KW-1015">Disulfide bond</keyword>
<evidence type="ECO:0000256" key="1">
    <source>
        <dbReference type="ARBA" id="ARBA00007664"/>
    </source>
</evidence>
<keyword evidence="7" id="KW-0732">Signal</keyword>
<accession>A0AAN7S8U8</accession>
<dbReference type="PROSITE" id="PS50240">
    <property type="entry name" value="TRYPSIN_DOM"/>
    <property type="match status" value="1"/>
</dbReference>
<dbReference type="CDD" id="cd00190">
    <property type="entry name" value="Tryp_SPc"/>
    <property type="match status" value="1"/>
</dbReference>
<dbReference type="Pfam" id="PF00089">
    <property type="entry name" value="Trypsin"/>
    <property type="match status" value="1"/>
</dbReference>
<feature type="chain" id="PRO_5042960678" description="Peptidase S1 domain-containing protein" evidence="7">
    <location>
        <begin position="23"/>
        <end position="251"/>
    </location>
</feature>
<dbReference type="Proteomes" id="UP001353858">
    <property type="component" value="Unassembled WGS sequence"/>
</dbReference>
<organism evidence="9 10">
    <name type="scientific">Aquatica leii</name>
    <dbReference type="NCBI Taxonomy" id="1421715"/>
    <lineage>
        <taxon>Eukaryota</taxon>
        <taxon>Metazoa</taxon>
        <taxon>Ecdysozoa</taxon>
        <taxon>Arthropoda</taxon>
        <taxon>Hexapoda</taxon>
        <taxon>Insecta</taxon>
        <taxon>Pterygota</taxon>
        <taxon>Neoptera</taxon>
        <taxon>Endopterygota</taxon>
        <taxon>Coleoptera</taxon>
        <taxon>Polyphaga</taxon>
        <taxon>Elateriformia</taxon>
        <taxon>Elateroidea</taxon>
        <taxon>Lampyridae</taxon>
        <taxon>Luciolinae</taxon>
        <taxon>Aquatica</taxon>
    </lineage>
</organism>
<evidence type="ECO:0000256" key="4">
    <source>
        <dbReference type="ARBA" id="ARBA00022825"/>
    </source>
</evidence>
<dbReference type="PROSITE" id="PS00134">
    <property type="entry name" value="TRYPSIN_HIS"/>
    <property type="match status" value="1"/>
</dbReference>
<evidence type="ECO:0000256" key="2">
    <source>
        <dbReference type="ARBA" id="ARBA00022670"/>
    </source>
</evidence>
<evidence type="ECO:0000256" key="7">
    <source>
        <dbReference type="SAM" id="SignalP"/>
    </source>
</evidence>
<dbReference type="InterPro" id="IPR033116">
    <property type="entry name" value="TRYPSIN_SER"/>
</dbReference>
<evidence type="ECO:0000256" key="6">
    <source>
        <dbReference type="RuleBase" id="RU363034"/>
    </source>
</evidence>
<dbReference type="AlphaFoldDB" id="A0AAN7S8U8"/>
<feature type="signal peptide" evidence="7">
    <location>
        <begin position="1"/>
        <end position="22"/>
    </location>
</feature>
<dbReference type="Gene3D" id="2.40.10.10">
    <property type="entry name" value="Trypsin-like serine proteases"/>
    <property type="match status" value="1"/>
</dbReference>
<dbReference type="PANTHER" id="PTHR24276:SF91">
    <property type="entry name" value="AT26814P-RELATED"/>
    <property type="match status" value="1"/>
</dbReference>
<evidence type="ECO:0000256" key="5">
    <source>
        <dbReference type="ARBA" id="ARBA00023157"/>
    </source>
</evidence>